<accession>A0AAW6GYD5</accession>
<sequence length="39" mass="4748">MKKQLNLKEPIKVRTKKLVNGCQSIYLDIYMNGRRQYEF</sequence>
<proteinExistence type="predicted"/>
<evidence type="ECO:0000313" key="3">
    <source>
        <dbReference type="Proteomes" id="UP001213309"/>
    </source>
</evidence>
<dbReference type="EMBL" id="JAQNSG010000034">
    <property type="protein sequence ID" value="MDC1882353.1"/>
    <property type="molecule type" value="Genomic_DNA"/>
</dbReference>
<organism evidence="2 3">
    <name type="scientific">Bacteroides uniformis</name>
    <dbReference type="NCBI Taxonomy" id="820"/>
    <lineage>
        <taxon>Bacteria</taxon>
        <taxon>Pseudomonadati</taxon>
        <taxon>Bacteroidota</taxon>
        <taxon>Bacteroidia</taxon>
        <taxon>Bacteroidales</taxon>
        <taxon>Bacteroidaceae</taxon>
        <taxon>Bacteroides</taxon>
    </lineage>
</organism>
<protein>
    <recommendedName>
        <fullName evidence="1">Arm DNA-binding domain-containing protein</fullName>
    </recommendedName>
</protein>
<dbReference type="Proteomes" id="UP001213309">
    <property type="component" value="Unassembled WGS sequence"/>
</dbReference>
<dbReference type="AlphaFoldDB" id="A0AAW6GYD5"/>
<evidence type="ECO:0000313" key="2">
    <source>
        <dbReference type="EMBL" id="MDC1882353.1"/>
    </source>
</evidence>
<comment type="caution">
    <text evidence="2">The sequence shown here is derived from an EMBL/GenBank/DDBJ whole genome shotgun (WGS) entry which is preliminary data.</text>
</comment>
<gene>
    <name evidence="2" type="ORF">POZ24_20415</name>
</gene>
<name>A0AAW6GYD5_BACUN</name>
<evidence type="ECO:0000259" key="1">
    <source>
        <dbReference type="Pfam" id="PF17293"/>
    </source>
</evidence>
<feature type="domain" description="Arm DNA-binding" evidence="1">
    <location>
        <begin position="11"/>
        <end position="39"/>
    </location>
</feature>
<dbReference type="Pfam" id="PF17293">
    <property type="entry name" value="Arm-DNA-bind_5"/>
    <property type="match status" value="1"/>
</dbReference>
<reference evidence="2" key="1">
    <citation type="submission" date="2022-10" db="EMBL/GenBank/DDBJ databases">
        <title>Human gut microbiome strain richness.</title>
        <authorList>
            <person name="Chen-Liaw A."/>
        </authorList>
    </citation>
    <scope>NUCLEOTIDE SEQUENCE</scope>
    <source>
        <strain evidence="2">1001713st2_A4_1001713B170214_170313</strain>
    </source>
</reference>
<dbReference type="InterPro" id="IPR035386">
    <property type="entry name" value="Arm-DNA-bind_5"/>
</dbReference>